<keyword evidence="1 2" id="KW-0129">CBS domain</keyword>
<evidence type="ECO:0000313" key="4">
    <source>
        <dbReference type="EMBL" id="KAK8952275.1"/>
    </source>
</evidence>
<dbReference type="PROSITE" id="PS51371">
    <property type="entry name" value="CBS"/>
    <property type="match status" value="1"/>
</dbReference>
<dbReference type="InterPro" id="IPR046342">
    <property type="entry name" value="CBS_dom_sf"/>
</dbReference>
<keyword evidence="5" id="KW-1185">Reference proteome</keyword>
<evidence type="ECO:0000259" key="3">
    <source>
        <dbReference type="PROSITE" id="PS51371"/>
    </source>
</evidence>
<dbReference type="PANTHER" id="PTHR43080">
    <property type="entry name" value="CBS DOMAIN-CONTAINING PROTEIN CBSX3, MITOCHONDRIAL"/>
    <property type="match status" value="1"/>
</dbReference>
<dbReference type="InterPro" id="IPR051257">
    <property type="entry name" value="Diverse_CBS-Domain"/>
</dbReference>
<dbReference type="AlphaFoldDB" id="A0AAP0BXA2"/>
<feature type="domain" description="CBS" evidence="3">
    <location>
        <begin position="181"/>
        <end position="236"/>
    </location>
</feature>
<organism evidence="4 5">
    <name type="scientific">Platanthera zijinensis</name>
    <dbReference type="NCBI Taxonomy" id="2320716"/>
    <lineage>
        <taxon>Eukaryota</taxon>
        <taxon>Viridiplantae</taxon>
        <taxon>Streptophyta</taxon>
        <taxon>Embryophyta</taxon>
        <taxon>Tracheophyta</taxon>
        <taxon>Spermatophyta</taxon>
        <taxon>Magnoliopsida</taxon>
        <taxon>Liliopsida</taxon>
        <taxon>Asparagales</taxon>
        <taxon>Orchidaceae</taxon>
        <taxon>Orchidoideae</taxon>
        <taxon>Orchideae</taxon>
        <taxon>Orchidinae</taxon>
        <taxon>Platanthera</taxon>
    </lineage>
</organism>
<dbReference type="InterPro" id="IPR000644">
    <property type="entry name" value="CBS_dom"/>
</dbReference>
<dbReference type="SUPFAM" id="SSF54631">
    <property type="entry name" value="CBS-domain pair"/>
    <property type="match status" value="1"/>
</dbReference>
<dbReference type="SMART" id="SM00116">
    <property type="entry name" value="CBS"/>
    <property type="match status" value="2"/>
</dbReference>
<accession>A0AAP0BXA2</accession>
<dbReference type="Proteomes" id="UP001418222">
    <property type="component" value="Unassembled WGS sequence"/>
</dbReference>
<dbReference type="EMBL" id="JBBWWQ010000003">
    <property type="protein sequence ID" value="KAK8952275.1"/>
    <property type="molecule type" value="Genomic_DNA"/>
</dbReference>
<evidence type="ECO:0000256" key="2">
    <source>
        <dbReference type="PROSITE-ProRule" id="PRU00703"/>
    </source>
</evidence>
<sequence>MTTTIGGLPGSFLLDHSAKTLSSSSISGRFGARPSRADAANGHLRSNLFSGFRYAKIFRASVLFSSPSDDLRTEIDDNPEGILSGEWPDNFSLLSYDDLKAYLETQITNDRMKPSALLGDVMSTAIRTATADQTLEEIDHHFKAVSGLPVIDENLRCIGVISKTDKAKASQGLKSKVGEVMSSPAFTLTPDKKVLDAAALMLKKKVHRVPILNDKEEVVGIVTRTDVFRALEAAEV</sequence>
<proteinExistence type="predicted"/>
<dbReference type="Gene3D" id="3.10.580.10">
    <property type="entry name" value="CBS-domain"/>
    <property type="match status" value="1"/>
</dbReference>
<name>A0AAP0BXA2_9ASPA</name>
<comment type="caution">
    <text evidence="4">The sequence shown here is derived from an EMBL/GenBank/DDBJ whole genome shotgun (WGS) entry which is preliminary data.</text>
</comment>
<dbReference type="PANTHER" id="PTHR43080:SF29">
    <property type="entry name" value="OS02G0818000 PROTEIN"/>
    <property type="match status" value="1"/>
</dbReference>
<reference evidence="4 5" key="1">
    <citation type="journal article" date="2022" name="Nat. Plants">
        <title>Genomes of leafy and leafless Platanthera orchids illuminate the evolution of mycoheterotrophy.</title>
        <authorList>
            <person name="Li M.H."/>
            <person name="Liu K.W."/>
            <person name="Li Z."/>
            <person name="Lu H.C."/>
            <person name="Ye Q.L."/>
            <person name="Zhang D."/>
            <person name="Wang J.Y."/>
            <person name="Li Y.F."/>
            <person name="Zhong Z.M."/>
            <person name="Liu X."/>
            <person name="Yu X."/>
            <person name="Liu D.K."/>
            <person name="Tu X.D."/>
            <person name="Liu B."/>
            <person name="Hao Y."/>
            <person name="Liao X.Y."/>
            <person name="Jiang Y.T."/>
            <person name="Sun W.H."/>
            <person name="Chen J."/>
            <person name="Chen Y.Q."/>
            <person name="Ai Y."/>
            <person name="Zhai J.W."/>
            <person name="Wu S.S."/>
            <person name="Zhou Z."/>
            <person name="Hsiao Y.Y."/>
            <person name="Wu W.L."/>
            <person name="Chen Y.Y."/>
            <person name="Lin Y.F."/>
            <person name="Hsu J.L."/>
            <person name="Li C.Y."/>
            <person name="Wang Z.W."/>
            <person name="Zhao X."/>
            <person name="Zhong W.Y."/>
            <person name="Ma X.K."/>
            <person name="Ma L."/>
            <person name="Huang J."/>
            <person name="Chen G.Z."/>
            <person name="Huang M.Z."/>
            <person name="Huang L."/>
            <person name="Peng D.H."/>
            <person name="Luo Y.B."/>
            <person name="Zou S.Q."/>
            <person name="Chen S.P."/>
            <person name="Lan S."/>
            <person name="Tsai W.C."/>
            <person name="Van de Peer Y."/>
            <person name="Liu Z.J."/>
        </authorList>
    </citation>
    <scope>NUCLEOTIDE SEQUENCE [LARGE SCALE GENOMIC DNA]</scope>
    <source>
        <strain evidence="4">Lor287</strain>
    </source>
</reference>
<gene>
    <name evidence="4" type="ORF">KSP39_PZI004777</name>
</gene>
<protein>
    <recommendedName>
        <fullName evidence="3">CBS domain-containing protein</fullName>
    </recommendedName>
</protein>
<evidence type="ECO:0000256" key="1">
    <source>
        <dbReference type="ARBA" id="ARBA00023122"/>
    </source>
</evidence>
<dbReference type="Pfam" id="PF00571">
    <property type="entry name" value="CBS"/>
    <property type="match status" value="2"/>
</dbReference>
<evidence type="ECO:0000313" key="5">
    <source>
        <dbReference type="Proteomes" id="UP001418222"/>
    </source>
</evidence>